<name>A0A1G2EYD1_9BACT</name>
<dbReference type="Proteomes" id="UP000177486">
    <property type="component" value="Unassembled WGS sequence"/>
</dbReference>
<dbReference type="SUPFAM" id="SSF50249">
    <property type="entry name" value="Nucleic acid-binding proteins"/>
    <property type="match status" value="4"/>
</dbReference>
<feature type="domain" description="S1 motif" evidence="2">
    <location>
        <begin position="36"/>
        <end position="103"/>
    </location>
</feature>
<protein>
    <recommendedName>
        <fullName evidence="2">S1 motif domain-containing protein</fullName>
    </recommendedName>
</protein>
<sequence length="390" mass="43595">MNSVKDAGQLVEAKKAELSLMEYLFKSMAQVSPKTGDFIEGMVIARKKSALYIDLGPIGTGIVYGREIISARDMVSNIRIGDRVTAKVIMPENEDGYVELSLKEAGLEIVWREARDLAERKIPLELKIKEANKGGVVIEWEGIQGFLPASQLRSIHYPRVEGGDKEKILEELKKMIGQPIVVTIITADQEEGKLIFSEKETQTEEFKEVLSKYKVGDTIEGEITGVVDFGVFIKIEEGLEGLSHISELSWSLVEDPRTLFRVGDKIKAKIIAVEGGKISLSIKALEPDPWDKAKEKYKKGDIVQGVVIRLNRYGALVAVEEGMAGLSHISEFGTERAMREKIELGKTYPFQITLFEPKERKMTLVYLGDEEKAAKSEEKTQKTETAEEKK</sequence>
<dbReference type="PANTHER" id="PTHR47559">
    <property type="entry name" value="OS03G0844900 PROTEIN"/>
    <property type="match status" value="1"/>
</dbReference>
<evidence type="ECO:0000313" key="3">
    <source>
        <dbReference type="EMBL" id="OGZ30809.1"/>
    </source>
</evidence>
<dbReference type="InterPro" id="IPR003029">
    <property type="entry name" value="S1_domain"/>
</dbReference>
<dbReference type="FunFam" id="2.40.50.140:FF:000103">
    <property type="entry name" value="protein RRP5 homolog"/>
    <property type="match status" value="1"/>
</dbReference>
<dbReference type="InterPro" id="IPR052757">
    <property type="entry name" value="Ribosomal_protein_S1"/>
</dbReference>
<evidence type="ECO:0000259" key="2">
    <source>
        <dbReference type="PROSITE" id="PS50126"/>
    </source>
</evidence>
<dbReference type="CDD" id="cd04465">
    <property type="entry name" value="S1_RPS1_repeat_ec2_hs2"/>
    <property type="match status" value="1"/>
</dbReference>
<dbReference type="PANTHER" id="PTHR47559:SF1">
    <property type="entry name" value="OS03G0844900 PROTEIN"/>
    <property type="match status" value="1"/>
</dbReference>
<dbReference type="PROSITE" id="PS50126">
    <property type="entry name" value="S1"/>
    <property type="match status" value="4"/>
</dbReference>
<feature type="domain" description="S1 motif" evidence="2">
    <location>
        <begin position="121"/>
        <end position="199"/>
    </location>
</feature>
<gene>
    <name evidence="3" type="ORF">A2931_01760</name>
</gene>
<feature type="domain" description="S1 motif" evidence="2">
    <location>
        <begin position="300"/>
        <end position="367"/>
    </location>
</feature>
<dbReference type="SMART" id="SM00316">
    <property type="entry name" value="S1"/>
    <property type="match status" value="4"/>
</dbReference>
<comment type="function">
    <text evidence="1">Binds mRNA; thus facilitating recognition of the initiation point. It is needed to translate mRNA with a short Shine-Dalgarno (SD) purine-rich sequence.</text>
</comment>
<dbReference type="PRINTS" id="PR00681">
    <property type="entry name" value="RIBOSOMALS1"/>
</dbReference>
<evidence type="ECO:0000256" key="1">
    <source>
        <dbReference type="ARBA" id="ARBA00025604"/>
    </source>
</evidence>
<dbReference type="Pfam" id="PF00575">
    <property type="entry name" value="S1"/>
    <property type="match status" value="3"/>
</dbReference>
<dbReference type="AlphaFoldDB" id="A0A1G2EYD1"/>
<dbReference type="Gene3D" id="2.40.50.140">
    <property type="entry name" value="Nucleic acid-binding proteins"/>
    <property type="match status" value="4"/>
</dbReference>
<evidence type="ECO:0000313" key="4">
    <source>
        <dbReference type="Proteomes" id="UP000177486"/>
    </source>
</evidence>
<reference evidence="3 4" key="1">
    <citation type="journal article" date="2016" name="Nat. Commun.">
        <title>Thousands of microbial genomes shed light on interconnected biogeochemical processes in an aquifer system.</title>
        <authorList>
            <person name="Anantharaman K."/>
            <person name="Brown C.T."/>
            <person name="Hug L.A."/>
            <person name="Sharon I."/>
            <person name="Castelle C.J."/>
            <person name="Probst A.J."/>
            <person name="Thomas B.C."/>
            <person name="Singh A."/>
            <person name="Wilkins M.J."/>
            <person name="Karaoz U."/>
            <person name="Brodie E.L."/>
            <person name="Williams K.H."/>
            <person name="Hubbard S.S."/>
            <person name="Banfield J.F."/>
        </authorList>
    </citation>
    <scope>NUCLEOTIDE SEQUENCE [LARGE SCALE GENOMIC DNA]</scope>
</reference>
<dbReference type="InterPro" id="IPR035104">
    <property type="entry name" value="Ribosomal_protein_S1-like"/>
</dbReference>
<organism evidence="3 4">
    <name type="scientific">Candidatus Niyogibacteria bacterium RIFCSPLOWO2_01_FULL_45_48</name>
    <dbReference type="NCBI Taxonomy" id="1801724"/>
    <lineage>
        <taxon>Bacteria</taxon>
        <taxon>Candidatus Niyogiibacteriota</taxon>
    </lineage>
</organism>
<dbReference type="InterPro" id="IPR012340">
    <property type="entry name" value="NA-bd_OB-fold"/>
</dbReference>
<dbReference type="GO" id="GO:0003676">
    <property type="term" value="F:nucleic acid binding"/>
    <property type="evidence" value="ECO:0007669"/>
    <property type="project" value="InterPro"/>
</dbReference>
<feature type="domain" description="S1 motif" evidence="2">
    <location>
        <begin position="216"/>
        <end position="283"/>
    </location>
</feature>
<comment type="caution">
    <text evidence="3">The sequence shown here is derived from an EMBL/GenBank/DDBJ whole genome shotgun (WGS) entry which is preliminary data.</text>
</comment>
<proteinExistence type="predicted"/>
<dbReference type="EMBL" id="MHMQ01000013">
    <property type="protein sequence ID" value="OGZ30809.1"/>
    <property type="molecule type" value="Genomic_DNA"/>
</dbReference>
<accession>A0A1G2EYD1</accession>